<proteinExistence type="predicted"/>
<evidence type="ECO:0000313" key="2">
    <source>
        <dbReference type="EMBL" id="GAI37278.1"/>
    </source>
</evidence>
<protein>
    <recommendedName>
        <fullName evidence="1">Ribonuclease J C-terminal domain-containing protein</fullName>
    </recommendedName>
</protein>
<name>X1N128_9ZZZZ</name>
<dbReference type="Gene3D" id="3.10.20.580">
    <property type="match status" value="1"/>
</dbReference>
<sequence>MLSRDGMVVVIIAVNRQTGKLVGRPDIVSRGFVDTREARDMIEESRNIVARALDHGRDRPAEWGFINTKIRDVLHKFYYEQTKRRPMILPFMVKV</sequence>
<evidence type="ECO:0000259" key="1">
    <source>
        <dbReference type="Pfam" id="PF17770"/>
    </source>
</evidence>
<reference evidence="2" key="1">
    <citation type="journal article" date="2014" name="Front. Microbiol.">
        <title>High frequency of phylogenetically diverse reductive dehalogenase-homologous genes in deep subseafloor sedimentary metagenomes.</title>
        <authorList>
            <person name="Kawai M."/>
            <person name="Futagami T."/>
            <person name="Toyoda A."/>
            <person name="Takaki Y."/>
            <person name="Nishi S."/>
            <person name="Hori S."/>
            <person name="Arai W."/>
            <person name="Tsubouchi T."/>
            <person name="Morono Y."/>
            <person name="Uchiyama I."/>
            <person name="Ito T."/>
            <person name="Fujiyama A."/>
            <person name="Inagaki F."/>
            <person name="Takami H."/>
        </authorList>
    </citation>
    <scope>NUCLEOTIDE SEQUENCE</scope>
    <source>
        <strain evidence="2">Expedition CK06-06</strain>
    </source>
</reference>
<gene>
    <name evidence="2" type="ORF">S06H3_51558</name>
</gene>
<dbReference type="Pfam" id="PF17770">
    <property type="entry name" value="RNase_J_C"/>
    <property type="match status" value="1"/>
</dbReference>
<feature type="domain" description="Ribonuclease J C-terminal" evidence="1">
    <location>
        <begin position="1"/>
        <end position="95"/>
    </location>
</feature>
<dbReference type="AlphaFoldDB" id="X1N128"/>
<dbReference type="EMBL" id="BARV01032725">
    <property type="protein sequence ID" value="GAI37278.1"/>
    <property type="molecule type" value="Genomic_DNA"/>
</dbReference>
<dbReference type="InterPro" id="IPR041636">
    <property type="entry name" value="RNase_J_C"/>
</dbReference>
<organism evidence="2">
    <name type="scientific">marine sediment metagenome</name>
    <dbReference type="NCBI Taxonomy" id="412755"/>
    <lineage>
        <taxon>unclassified sequences</taxon>
        <taxon>metagenomes</taxon>
        <taxon>ecological metagenomes</taxon>
    </lineage>
</organism>
<comment type="caution">
    <text evidence="2">The sequence shown here is derived from an EMBL/GenBank/DDBJ whole genome shotgun (WGS) entry which is preliminary data.</text>
</comment>
<accession>X1N128</accession>